<organism evidence="2 3">
    <name type="scientific">Clostridium gallinarum</name>
    <dbReference type="NCBI Taxonomy" id="2762246"/>
    <lineage>
        <taxon>Bacteria</taxon>
        <taxon>Bacillati</taxon>
        <taxon>Bacillota</taxon>
        <taxon>Clostridia</taxon>
        <taxon>Eubacteriales</taxon>
        <taxon>Clostridiaceae</taxon>
        <taxon>Clostridium</taxon>
    </lineage>
</organism>
<protein>
    <recommendedName>
        <fullName evidence="4">ABC transporter permease</fullName>
    </recommendedName>
</protein>
<name>A0ABR8Q5A2_9CLOT</name>
<keyword evidence="1" id="KW-0812">Transmembrane</keyword>
<evidence type="ECO:0000313" key="2">
    <source>
        <dbReference type="EMBL" id="MBD7915606.1"/>
    </source>
</evidence>
<keyword evidence="1" id="KW-0472">Membrane</keyword>
<keyword evidence="1" id="KW-1133">Transmembrane helix</keyword>
<evidence type="ECO:0008006" key="4">
    <source>
        <dbReference type="Google" id="ProtNLM"/>
    </source>
</evidence>
<accession>A0ABR8Q5A2</accession>
<dbReference type="Proteomes" id="UP000640335">
    <property type="component" value="Unassembled WGS sequence"/>
</dbReference>
<keyword evidence="3" id="KW-1185">Reference proteome</keyword>
<dbReference type="EMBL" id="JACSQZ010000038">
    <property type="protein sequence ID" value="MBD7915606.1"/>
    <property type="molecule type" value="Genomic_DNA"/>
</dbReference>
<feature type="transmembrane region" description="Helical" evidence="1">
    <location>
        <begin position="94"/>
        <end position="115"/>
    </location>
</feature>
<proteinExistence type="predicted"/>
<comment type="caution">
    <text evidence="2">The sequence shown here is derived from an EMBL/GenBank/DDBJ whole genome shotgun (WGS) entry which is preliminary data.</text>
</comment>
<feature type="transmembrane region" description="Helical" evidence="1">
    <location>
        <begin position="21"/>
        <end position="42"/>
    </location>
</feature>
<feature type="transmembrane region" description="Helical" evidence="1">
    <location>
        <begin position="135"/>
        <end position="153"/>
    </location>
</feature>
<reference evidence="2 3" key="1">
    <citation type="submission" date="2020-08" db="EMBL/GenBank/DDBJ databases">
        <title>A Genomic Blueprint of the Chicken Gut Microbiome.</title>
        <authorList>
            <person name="Gilroy R."/>
            <person name="Ravi A."/>
            <person name="Getino M."/>
            <person name="Pursley I."/>
            <person name="Horton D.L."/>
            <person name="Alikhan N.-F."/>
            <person name="Baker D."/>
            <person name="Gharbi K."/>
            <person name="Hall N."/>
            <person name="Watson M."/>
            <person name="Adriaenssens E.M."/>
            <person name="Foster-Nyarko E."/>
            <person name="Jarju S."/>
            <person name="Secka A."/>
            <person name="Antonio M."/>
            <person name="Oren A."/>
            <person name="Chaudhuri R."/>
            <person name="La Ragione R.M."/>
            <person name="Hildebrand F."/>
            <person name="Pallen M.J."/>
        </authorList>
    </citation>
    <scope>NUCLEOTIDE SEQUENCE [LARGE SCALE GENOMIC DNA]</scope>
    <source>
        <strain evidence="2 3">Sa3CUN1</strain>
    </source>
</reference>
<gene>
    <name evidence="2" type="ORF">H9660_10660</name>
</gene>
<sequence>MRNIINILKYNFGKYHTGTSKILYLIGFAFLIINTFATFTNIQLLSEVMSLLDIAFIATFLGLNFIGSIIRFIRQISKEKGKLLFTFPIKGYEFLIAKILEFSIIQGAIAIVAYVLSLLSGNSLVDLIKLSSFSIMYGTIVAYVVVIAFIVIVQSYIKNIALSILTIVIGGPIISGIVDKIDKVITNLFPYFYIKIGNFIEIDIIYFVLSLCWIIFLIYLASYHLDKKLDII</sequence>
<dbReference type="RefSeq" id="WP_191750367.1">
    <property type="nucleotide sequence ID" value="NZ_JACSQZ010000038.1"/>
</dbReference>
<feature type="transmembrane region" description="Helical" evidence="1">
    <location>
        <begin position="54"/>
        <end position="73"/>
    </location>
</feature>
<feature type="transmembrane region" description="Helical" evidence="1">
    <location>
        <begin position="160"/>
        <end position="178"/>
    </location>
</feature>
<feature type="transmembrane region" description="Helical" evidence="1">
    <location>
        <begin position="198"/>
        <end position="221"/>
    </location>
</feature>
<evidence type="ECO:0000313" key="3">
    <source>
        <dbReference type="Proteomes" id="UP000640335"/>
    </source>
</evidence>
<evidence type="ECO:0000256" key="1">
    <source>
        <dbReference type="SAM" id="Phobius"/>
    </source>
</evidence>